<organism evidence="1 2">
    <name type="scientific">Salsuginibacillus halophilus</name>
    <dbReference type="NCBI Taxonomy" id="517424"/>
    <lineage>
        <taxon>Bacteria</taxon>
        <taxon>Bacillati</taxon>
        <taxon>Bacillota</taxon>
        <taxon>Bacilli</taxon>
        <taxon>Bacillales</taxon>
        <taxon>Bacillaceae</taxon>
        <taxon>Salsuginibacillus</taxon>
    </lineage>
</organism>
<dbReference type="InterPro" id="IPR025365">
    <property type="entry name" value="DUF4269"/>
</dbReference>
<name>A0A2P8H896_9BACI</name>
<gene>
    <name evidence="1" type="ORF">B0H94_11528</name>
</gene>
<dbReference type="Proteomes" id="UP000242310">
    <property type="component" value="Unassembled WGS sequence"/>
</dbReference>
<comment type="caution">
    <text evidence="1">The sequence shown here is derived from an EMBL/GenBank/DDBJ whole genome shotgun (WGS) entry which is preliminary data.</text>
</comment>
<accession>A0A2P8H896</accession>
<reference evidence="1 2" key="1">
    <citation type="submission" date="2018-03" db="EMBL/GenBank/DDBJ databases">
        <title>Genomic Encyclopedia of Type Strains, Phase III (KMG-III): the genomes of soil and plant-associated and newly described type strains.</title>
        <authorList>
            <person name="Whitman W."/>
        </authorList>
    </citation>
    <scope>NUCLEOTIDE SEQUENCE [LARGE SCALE GENOMIC DNA]</scope>
    <source>
        <strain evidence="1 2">CGMCC 1.07653</strain>
    </source>
</reference>
<evidence type="ECO:0000313" key="2">
    <source>
        <dbReference type="Proteomes" id="UP000242310"/>
    </source>
</evidence>
<dbReference type="EMBL" id="PYAV01000015">
    <property type="protein sequence ID" value="PSL42424.1"/>
    <property type="molecule type" value="Genomic_DNA"/>
</dbReference>
<proteinExistence type="predicted"/>
<sequence>MLLTPDFASQLQMMQFGTLRQQQAAAVCKAYDLPRRLASFQPIMTGTIPLGIEHDASDIDIACSTKAPTTAIRTLHEAGLTSYITKVKTRPQDAAPAVVITMQLAQEIVECYISTTPSVIQPSYRHMLIEARLLEIGDPSVTAQIKTLKQRGFKTEPAFARCFFLPGDPYITLYAMSFWSGLQLLKWHDHIQRLMFFKYFRISSSIT</sequence>
<keyword evidence="2" id="KW-1185">Reference proteome</keyword>
<dbReference type="OrthoDB" id="6402248at2"/>
<dbReference type="AlphaFoldDB" id="A0A2P8H896"/>
<protein>
    <submittedName>
        <fullName evidence="1">Uncharacterized protein DUF4269</fullName>
    </submittedName>
</protein>
<dbReference type="RefSeq" id="WP_106589709.1">
    <property type="nucleotide sequence ID" value="NZ_PYAV01000015.1"/>
</dbReference>
<dbReference type="Pfam" id="PF14091">
    <property type="entry name" value="DUF4269"/>
    <property type="match status" value="1"/>
</dbReference>
<evidence type="ECO:0000313" key="1">
    <source>
        <dbReference type="EMBL" id="PSL42424.1"/>
    </source>
</evidence>